<dbReference type="Gene3D" id="3.30.360.10">
    <property type="entry name" value="Dihydrodipicolinate Reductase, domain 2"/>
    <property type="match status" value="1"/>
</dbReference>
<dbReference type="PANTHER" id="PTHR43249">
    <property type="entry name" value="UDP-N-ACETYL-2-AMINO-2-DEOXY-D-GLUCURONATE OXIDASE"/>
    <property type="match status" value="1"/>
</dbReference>
<name>A0ABQ4KN86_9BACI</name>
<reference evidence="3 4" key="1">
    <citation type="submission" date="2021-03" db="EMBL/GenBank/DDBJ databases">
        <title>Antimicrobial resistance genes in bacteria isolated from Japanese honey, and their potential for conferring macrolide and lincosamide resistance in the American foulbrood pathogen Paenibacillus larvae.</title>
        <authorList>
            <person name="Okamoto M."/>
            <person name="Kumagai M."/>
            <person name="Kanamori H."/>
            <person name="Takamatsu D."/>
        </authorList>
    </citation>
    <scope>NUCLEOTIDE SEQUENCE [LARGE SCALE GENOMIC DNA]</scope>
    <source>
        <strain evidence="3 4">J8TS2</strain>
    </source>
</reference>
<dbReference type="Pfam" id="PF01408">
    <property type="entry name" value="GFO_IDH_MocA"/>
    <property type="match status" value="1"/>
</dbReference>
<feature type="domain" description="GFO/IDH/MocA-like oxidoreductase" evidence="2">
    <location>
        <begin position="142"/>
        <end position="255"/>
    </location>
</feature>
<accession>A0ABQ4KN86</accession>
<dbReference type="EMBL" id="BORB01000027">
    <property type="protein sequence ID" value="GIN58629.1"/>
    <property type="molecule type" value="Genomic_DNA"/>
</dbReference>
<organism evidence="3 4">
    <name type="scientific">Lederbergia ruris</name>
    <dbReference type="NCBI Taxonomy" id="217495"/>
    <lineage>
        <taxon>Bacteria</taxon>
        <taxon>Bacillati</taxon>
        <taxon>Bacillota</taxon>
        <taxon>Bacilli</taxon>
        <taxon>Bacillales</taxon>
        <taxon>Bacillaceae</taxon>
        <taxon>Lederbergia</taxon>
    </lineage>
</organism>
<dbReference type="Gene3D" id="3.40.50.720">
    <property type="entry name" value="NAD(P)-binding Rossmann-like Domain"/>
    <property type="match status" value="1"/>
</dbReference>
<feature type="domain" description="Gfo/Idh/MocA-like oxidoreductase N-terminal" evidence="1">
    <location>
        <begin position="4"/>
        <end position="118"/>
    </location>
</feature>
<dbReference type="SUPFAM" id="SSF51735">
    <property type="entry name" value="NAD(P)-binding Rossmann-fold domains"/>
    <property type="match status" value="1"/>
</dbReference>
<dbReference type="Pfam" id="PF22725">
    <property type="entry name" value="GFO_IDH_MocA_C3"/>
    <property type="match status" value="1"/>
</dbReference>
<evidence type="ECO:0000259" key="2">
    <source>
        <dbReference type="Pfam" id="PF22725"/>
    </source>
</evidence>
<evidence type="ECO:0000259" key="1">
    <source>
        <dbReference type="Pfam" id="PF01408"/>
    </source>
</evidence>
<gene>
    <name evidence="3" type="ORF">J8TS2_29480</name>
</gene>
<keyword evidence="4" id="KW-1185">Reference proteome</keyword>
<dbReference type="InterPro" id="IPR036291">
    <property type="entry name" value="NAD(P)-bd_dom_sf"/>
</dbReference>
<evidence type="ECO:0008006" key="5">
    <source>
        <dbReference type="Google" id="ProtNLM"/>
    </source>
</evidence>
<evidence type="ECO:0000313" key="3">
    <source>
        <dbReference type="EMBL" id="GIN58629.1"/>
    </source>
</evidence>
<dbReference type="InterPro" id="IPR055170">
    <property type="entry name" value="GFO_IDH_MocA-like_dom"/>
</dbReference>
<dbReference type="Proteomes" id="UP000679950">
    <property type="component" value="Unassembled WGS sequence"/>
</dbReference>
<dbReference type="InterPro" id="IPR052515">
    <property type="entry name" value="Gfo/Idh/MocA_Oxidoreductase"/>
</dbReference>
<dbReference type="SUPFAM" id="SSF55347">
    <property type="entry name" value="Glyceraldehyde-3-phosphate dehydrogenase-like, C-terminal domain"/>
    <property type="match status" value="1"/>
</dbReference>
<comment type="caution">
    <text evidence="3">The sequence shown here is derived from an EMBL/GenBank/DDBJ whole genome shotgun (WGS) entry which is preliminary data.</text>
</comment>
<proteinExistence type="predicted"/>
<evidence type="ECO:0000313" key="4">
    <source>
        <dbReference type="Proteomes" id="UP000679950"/>
    </source>
</evidence>
<dbReference type="InterPro" id="IPR000683">
    <property type="entry name" value="Gfo/Idh/MocA-like_OxRdtase_N"/>
</dbReference>
<dbReference type="PANTHER" id="PTHR43249:SF1">
    <property type="entry name" value="D-GLUCOSIDE 3-DEHYDROGENASE"/>
    <property type="match status" value="1"/>
</dbReference>
<protein>
    <recommendedName>
        <fullName evidence="5">Oxidoreductase</fullName>
    </recommendedName>
</protein>
<sequence length="326" mass="36540">MKKVRVGFVGVGGIANAHLNNIFQNGDAEIVAVCDIEEEIAIKQGEKYRANAYTDFDQMLEKEKIDALFICVPPFAHGDIEEKAVLKGIHLLVEKPIELDFNRAKEKAEIIGRSGVINASGYCLRYLDTVQIAKDYLKDKQVAMVRGHYLTSFVPTPWYRIKNKSGGQLVEQATHILDLMGYLCGNINQVQANMSLQVMNDIEGIDIPDVTSVNIRFESGAVGHLDNSFIQHDHRMGLEILGRDFRLEINGTTISIFEKDKTTTYESKVNFYEEQDNAFIKAIQTNNQELVLASYQDGLETLGCSLAANVSNEKGSIITMEEFYKD</sequence>
<dbReference type="RefSeq" id="WP_212966780.1">
    <property type="nucleotide sequence ID" value="NZ_BORB01000027.1"/>
</dbReference>